<sequence length="118" mass="12869">MHVCWKEVRVKKRWNNYTPPPINRRCDPYICIELLSVSLASTPVENGNPLQGPNPGGPQTTPAQRVRSTSPIGAASLSRELHVPTVERGALVYSPPEAVESAHDSPSRHVAVIEGVLQ</sequence>
<accession>A0A2I0IPR8</accession>
<evidence type="ECO:0000256" key="1">
    <source>
        <dbReference type="SAM" id="MobiDB-lite"/>
    </source>
</evidence>
<evidence type="ECO:0000313" key="3">
    <source>
        <dbReference type="Proteomes" id="UP000233551"/>
    </source>
</evidence>
<protein>
    <submittedName>
        <fullName evidence="2">Uncharacterized protein</fullName>
    </submittedName>
</protein>
<proteinExistence type="predicted"/>
<gene>
    <name evidence="2" type="ORF">CRG98_033986</name>
</gene>
<reference evidence="2 3" key="1">
    <citation type="submission" date="2017-11" db="EMBL/GenBank/DDBJ databases">
        <title>De-novo sequencing of pomegranate (Punica granatum L.) genome.</title>
        <authorList>
            <person name="Akparov Z."/>
            <person name="Amiraslanov A."/>
            <person name="Hajiyeva S."/>
            <person name="Abbasov M."/>
            <person name="Kaur K."/>
            <person name="Hamwieh A."/>
            <person name="Solovyev V."/>
            <person name="Salamov A."/>
            <person name="Braich B."/>
            <person name="Kosarev P."/>
            <person name="Mahmoud A."/>
            <person name="Hajiyev E."/>
            <person name="Babayeva S."/>
            <person name="Izzatullayeva V."/>
            <person name="Mammadov A."/>
            <person name="Mammadov A."/>
            <person name="Sharifova S."/>
            <person name="Ojaghi J."/>
            <person name="Eynullazada K."/>
            <person name="Bayramov B."/>
            <person name="Abdulazimova A."/>
            <person name="Shahmuradov I."/>
        </authorList>
    </citation>
    <scope>NUCLEOTIDE SEQUENCE [LARGE SCALE GENOMIC DNA]</scope>
    <source>
        <strain evidence="3">cv. AG2017</strain>
        <tissue evidence="2">Leaf</tissue>
    </source>
</reference>
<comment type="caution">
    <text evidence="2">The sequence shown here is derived from an EMBL/GenBank/DDBJ whole genome shotgun (WGS) entry which is preliminary data.</text>
</comment>
<evidence type="ECO:0000313" key="2">
    <source>
        <dbReference type="EMBL" id="PKI45670.1"/>
    </source>
</evidence>
<dbReference type="AlphaFoldDB" id="A0A2I0IPR8"/>
<feature type="region of interest" description="Disordered" evidence="1">
    <location>
        <begin position="43"/>
        <end position="69"/>
    </location>
</feature>
<organism evidence="2 3">
    <name type="scientific">Punica granatum</name>
    <name type="common">Pomegranate</name>
    <dbReference type="NCBI Taxonomy" id="22663"/>
    <lineage>
        <taxon>Eukaryota</taxon>
        <taxon>Viridiplantae</taxon>
        <taxon>Streptophyta</taxon>
        <taxon>Embryophyta</taxon>
        <taxon>Tracheophyta</taxon>
        <taxon>Spermatophyta</taxon>
        <taxon>Magnoliopsida</taxon>
        <taxon>eudicotyledons</taxon>
        <taxon>Gunneridae</taxon>
        <taxon>Pentapetalae</taxon>
        <taxon>rosids</taxon>
        <taxon>malvids</taxon>
        <taxon>Myrtales</taxon>
        <taxon>Lythraceae</taxon>
        <taxon>Punica</taxon>
    </lineage>
</organism>
<dbReference type="EMBL" id="PGOL01002702">
    <property type="protein sequence ID" value="PKI45670.1"/>
    <property type="molecule type" value="Genomic_DNA"/>
</dbReference>
<name>A0A2I0IPR8_PUNGR</name>
<keyword evidence="3" id="KW-1185">Reference proteome</keyword>
<dbReference type="Proteomes" id="UP000233551">
    <property type="component" value="Unassembled WGS sequence"/>
</dbReference>
<feature type="compositionally biased region" description="Low complexity" evidence="1">
    <location>
        <begin position="46"/>
        <end position="62"/>
    </location>
</feature>